<dbReference type="STRING" id="100816.A0A175WAA2"/>
<protein>
    <submittedName>
        <fullName evidence="2">Uncharacterized protein</fullName>
    </submittedName>
</protein>
<feature type="compositionally biased region" description="Low complexity" evidence="1">
    <location>
        <begin position="319"/>
        <end position="332"/>
    </location>
</feature>
<dbReference type="OrthoDB" id="5424692at2759"/>
<feature type="compositionally biased region" description="Low complexity" evidence="1">
    <location>
        <begin position="303"/>
        <end position="312"/>
    </location>
</feature>
<evidence type="ECO:0000313" key="3">
    <source>
        <dbReference type="Proteomes" id="UP000078237"/>
    </source>
</evidence>
<proteinExistence type="predicted"/>
<reference evidence="2 3" key="1">
    <citation type="journal article" date="2016" name="Genome Announc.">
        <title>Genome Sequence of Madurella mycetomatis mm55, Isolated from a Human Mycetoma Case in Sudan.</title>
        <authorList>
            <person name="Smit S."/>
            <person name="Derks M.F."/>
            <person name="Bervoets S."/>
            <person name="Fahal A."/>
            <person name="van Leeuwen W."/>
            <person name="van Belkum A."/>
            <person name="van de Sande W.W."/>
        </authorList>
    </citation>
    <scope>NUCLEOTIDE SEQUENCE [LARGE SCALE GENOMIC DNA]</scope>
    <source>
        <strain evidence="3">mm55</strain>
    </source>
</reference>
<feature type="compositionally biased region" description="Low complexity" evidence="1">
    <location>
        <begin position="235"/>
        <end position="246"/>
    </location>
</feature>
<feature type="compositionally biased region" description="Polar residues" evidence="1">
    <location>
        <begin position="333"/>
        <end position="342"/>
    </location>
</feature>
<organism evidence="2 3">
    <name type="scientific">Madurella mycetomatis</name>
    <dbReference type="NCBI Taxonomy" id="100816"/>
    <lineage>
        <taxon>Eukaryota</taxon>
        <taxon>Fungi</taxon>
        <taxon>Dikarya</taxon>
        <taxon>Ascomycota</taxon>
        <taxon>Pezizomycotina</taxon>
        <taxon>Sordariomycetes</taxon>
        <taxon>Sordariomycetidae</taxon>
        <taxon>Sordariales</taxon>
        <taxon>Sordariales incertae sedis</taxon>
        <taxon>Madurella</taxon>
    </lineage>
</organism>
<dbReference type="AlphaFoldDB" id="A0A175WAA2"/>
<feature type="compositionally biased region" description="Gly residues" evidence="1">
    <location>
        <begin position="276"/>
        <end position="295"/>
    </location>
</feature>
<comment type="caution">
    <text evidence="2">The sequence shown here is derived from an EMBL/GenBank/DDBJ whole genome shotgun (WGS) entry which is preliminary data.</text>
</comment>
<name>A0A175WAA2_9PEZI</name>
<dbReference type="VEuPathDB" id="FungiDB:MMYC01_202118"/>
<dbReference type="EMBL" id="LCTW02000053">
    <property type="protein sequence ID" value="KXX80666.1"/>
    <property type="molecule type" value="Genomic_DNA"/>
</dbReference>
<gene>
    <name evidence="2" type="ORF">MMYC01_202118</name>
</gene>
<feature type="region of interest" description="Disordered" evidence="1">
    <location>
        <begin position="1"/>
        <end position="22"/>
    </location>
</feature>
<accession>A0A175WAA2</accession>
<dbReference type="Proteomes" id="UP000078237">
    <property type="component" value="Unassembled WGS sequence"/>
</dbReference>
<evidence type="ECO:0000256" key="1">
    <source>
        <dbReference type="SAM" id="MobiDB-lite"/>
    </source>
</evidence>
<keyword evidence="3" id="KW-1185">Reference proteome</keyword>
<sequence length="477" mass="49546">MVANGGDAAAAGPEPRYGGARPDEALSDAHLLATYHPGETTVETIGETTGEAIGASGQGHRCVGTTRLGISDEGHVHHSTEKDYAGSGHPQGAHRRRGRAEAVLIAHAPEARIGGIVMTAILHHHIDASHHIHETPSTRRRYTLGLRRADPHHGRPPAEAVKTDLDPNRQHGLMYPTPRPPYRHLFRPARLPNPQSTPKPPAADVTSTPVKSPPKGPAALRVPPTGPAATRNFTAPAAPQAAQAPRHPQPPSGPSRPGTTSPTVPPAGPRGYVPPRGGGAFAGRGGGRGGGGGWSSGPARHLPSSGASSVSPTVPPTGPSAGPASSGIPTGPRAQTSSTATASPVAGTSPSTSLSSSKPFNPPTGPAALGLGLGVNIPPQRPTLAQNLMNTMPPIIPGGKIDPSAVPAVEMDPHHRKLREEEERLREELKIKQDKLRKSLRMWDRLERESKGFELKSDLSERSLENIAGEGLGGAAF</sequence>
<feature type="region of interest" description="Disordered" evidence="1">
    <location>
        <begin position="148"/>
        <end position="367"/>
    </location>
</feature>
<feature type="compositionally biased region" description="Low complexity" evidence="1">
    <location>
        <begin position="348"/>
        <end position="357"/>
    </location>
</feature>
<evidence type="ECO:0000313" key="2">
    <source>
        <dbReference type="EMBL" id="KXX80666.1"/>
    </source>
</evidence>